<protein>
    <recommendedName>
        <fullName evidence="5">DUF3592 domain-containing protein</fullName>
    </recommendedName>
</protein>
<name>A0A1S1KKA1_9MYCO</name>
<feature type="region of interest" description="Disordered" evidence="1">
    <location>
        <begin position="249"/>
        <end position="275"/>
    </location>
</feature>
<evidence type="ECO:0000313" key="4">
    <source>
        <dbReference type="Proteomes" id="UP000179636"/>
    </source>
</evidence>
<dbReference type="AlphaFoldDB" id="A0A1S1KKA1"/>
<evidence type="ECO:0000256" key="1">
    <source>
        <dbReference type="SAM" id="MobiDB-lite"/>
    </source>
</evidence>
<keyword evidence="2" id="KW-1133">Transmembrane helix</keyword>
<feature type="transmembrane region" description="Helical" evidence="2">
    <location>
        <begin position="109"/>
        <end position="133"/>
    </location>
</feature>
<dbReference type="OrthoDB" id="4705984at2"/>
<feature type="transmembrane region" description="Helical" evidence="2">
    <location>
        <begin position="77"/>
        <end position="97"/>
    </location>
</feature>
<feature type="transmembrane region" description="Helical" evidence="2">
    <location>
        <begin position="139"/>
        <end position="160"/>
    </location>
</feature>
<keyword evidence="2" id="KW-0812">Transmembrane</keyword>
<reference evidence="3 4" key="1">
    <citation type="submission" date="2016-10" db="EMBL/GenBank/DDBJ databases">
        <title>Evaluation of Human, Animal and Environmental Mycobacterium chelonae Isolates by Core Genome Phylogenomic Analysis, Targeted Gene Comparison, and Anti-microbial Susceptibility Patterns: A Tale of Mistaken Identities.</title>
        <authorList>
            <person name="Fogelson S.B."/>
            <person name="Camus A.C."/>
            <person name="Lorenz W."/>
            <person name="Vasireddy R."/>
            <person name="Vasireddy S."/>
            <person name="Smith T."/>
            <person name="Brown-Elliott B.A."/>
            <person name="Wallace R.J.Jr."/>
            <person name="Hasan N.A."/>
            <person name="Reischl U."/>
            <person name="Sanchez S."/>
        </authorList>
    </citation>
    <scope>NUCLEOTIDE SEQUENCE [LARGE SCALE GENOMIC DNA]</scope>
    <source>
        <strain evidence="3 4">24999</strain>
    </source>
</reference>
<comment type="caution">
    <text evidence="3">The sequence shown here is derived from an EMBL/GenBank/DDBJ whole genome shotgun (WGS) entry which is preliminary data.</text>
</comment>
<evidence type="ECO:0000256" key="2">
    <source>
        <dbReference type="SAM" id="Phobius"/>
    </source>
</evidence>
<dbReference type="RefSeq" id="WP_070943964.1">
    <property type="nucleotide sequence ID" value="NZ_MLHV01000004.1"/>
</dbReference>
<dbReference type="Proteomes" id="UP000179636">
    <property type="component" value="Unassembled WGS sequence"/>
</dbReference>
<gene>
    <name evidence="3" type="ORF">BKG61_05325</name>
</gene>
<dbReference type="EMBL" id="MLHV01000004">
    <property type="protein sequence ID" value="OHU06669.1"/>
    <property type="molecule type" value="Genomic_DNA"/>
</dbReference>
<evidence type="ECO:0008006" key="5">
    <source>
        <dbReference type="Google" id="ProtNLM"/>
    </source>
</evidence>
<feature type="compositionally biased region" description="Basic and acidic residues" evidence="1">
    <location>
        <begin position="257"/>
        <end position="267"/>
    </location>
</feature>
<keyword evidence="4" id="KW-1185">Reference proteome</keyword>
<keyword evidence="2" id="KW-0472">Membrane</keyword>
<evidence type="ECO:0000313" key="3">
    <source>
        <dbReference type="EMBL" id="OHU06669.1"/>
    </source>
</evidence>
<accession>A0A1S1KKA1</accession>
<sequence length="275" mass="29730">MTGDTTVQPDSWEGSLPHFSTVEKHSRITVPASQPSETLRFFAVLTFILWVPIAVAAAFWFRSLHSHDQPSHGPSPWLGIAAIIGSFLPAILASIVADEARDTFGQRRTGNWIALIPTLSGVAVGLLSAAVWFRDFSGGVVALTSVACSAGAAIATLAAWRGVRYIRRRQHRLATLRSHGVRAPGVLSNVEFLKRWTADDPQFNVTVAFDGPAGRRVVTANMVAHHARVPLAGSRVVVFSAPHDTSDDVLIELDPADPPKFDRDPSGRYRKPSGT</sequence>
<proteinExistence type="predicted"/>
<organism evidence="3 4">
    <name type="scientific">Mycobacterium syngnathidarum</name>
    <dbReference type="NCBI Taxonomy" id="1908205"/>
    <lineage>
        <taxon>Bacteria</taxon>
        <taxon>Bacillati</taxon>
        <taxon>Actinomycetota</taxon>
        <taxon>Actinomycetes</taxon>
        <taxon>Mycobacteriales</taxon>
        <taxon>Mycobacteriaceae</taxon>
        <taxon>Mycobacterium</taxon>
    </lineage>
</organism>
<feature type="transmembrane region" description="Helical" evidence="2">
    <location>
        <begin position="41"/>
        <end position="61"/>
    </location>
</feature>